<dbReference type="GO" id="GO:0000981">
    <property type="term" value="F:DNA-binding transcription factor activity, RNA polymerase II-specific"/>
    <property type="evidence" value="ECO:0000318"/>
    <property type="project" value="GO_Central"/>
</dbReference>
<evidence type="ECO:0000256" key="1">
    <source>
        <dbReference type="ARBA" id="ARBA00004123"/>
    </source>
</evidence>
<dbReference type="Gramene" id="mRNA:HanXRQr2_Chr17g0803411">
    <property type="protein sequence ID" value="mRNA:HanXRQr2_Chr17g0803411"/>
    <property type="gene ID" value="HanXRQr2_Chr17g0803411"/>
</dbReference>
<keyword evidence="6" id="KW-0371">Homeobox</keyword>
<evidence type="ECO:0000256" key="2">
    <source>
        <dbReference type="ARBA" id="ARBA00023242"/>
    </source>
</evidence>
<feature type="domain" description="HTH myb-type" evidence="4">
    <location>
        <begin position="117"/>
        <end position="148"/>
    </location>
</feature>
<evidence type="ECO:0000313" key="7">
    <source>
        <dbReference type="Proteomes" id="UP000215914"/>
    </source>
</evidence>
<dbReference type="GO" id="GO:0005634">
    <property type="term" value="C:nucleus"/>
    <property type="evidence" value="ECO:0000318"/>
    <property type="project" value="GO_Central"/>
</dbReference>
<dbReference type="AlphaFoldDB" id="A0A251RQP4"/>
<reference evidence="6" key="2">
    <citation type="submission" date="2017-02" db="EMBL/GenBank/DDBJ databases">
        <title>Sunflower complete genome.</title>
        <authorList>
            <person name="Langlade N."/>
            <person name="Munos S."/>
        </authorList>
    </citation>
    <scope>NUCLEOTIDE SEQUENCE [LARGE SCALE GENOMIC DNA]</scope>
    <source>
        <tissue evidence="6">Leaves</tissue>
    </source>
</reference>
<dbReference type="InterPro" id="IPR017930">
    <property type="entry name" value="Myb_dom"/>
</dbReference>
<dbReference type="GO" id="GO:0006355">
    <property type="term" value="P:regulation of DNA-templated transcription"/>
    <property type="evidence" value="ECO:0000318"/>
    <property type="project" value="GO_Central"/>
</dbReference>
<dbReference type="Pfam" id="PF00249">
    <property type="entry name" value="Myb_DNA-binding"/>
    <property type="match status" value="1"/>
</dbReference>
<dbReference type="PROSITE" id="PS51294">
    <property type="entry name" value="HTH_MYB"/>
    <property type="match status" value="1"/>
</dbReference>
<evidence type="ECO:0000313" key="5">
    <source>
        <dbReference type="EMBL" id="KAF5755493.1"/>
    </source>
</evidence>
<evidence type="ECO:0000313" key="6">
    <source>
        <dbReference type="EMBL" id="OTF86580.1"/>
    </source>
</evidence>
<evidence type="ECO:0000259" key="3">
    <source>
        <dbReference type="PROSITE" id="PS50090"/>
    </source>
</evidence>
<accession>A0A251RQP4</accession>
<gene>
    <name evidence="6" type="ORF">HannXRQ_Chr17g0552281</name>
    <name evidence="5" type="ORF">HanXRQr2_Chr17g0803411</name>
</gene>
<sequence length="159" mass="17788">MTDYSSESITPTCAFMESPSHQLCSSFPNFEQFVSQEASPNSFLVGPTQSYDAYQISASRSDLLEPPMRQPEITQPVFVPENNKKTTGRKNKKNVESKCKVDKRQLASDTTDGVAGGATRWAHIAEKFPLRIAKQCRDRWHNCLSPNIVVLPPNVLNLD</sequence>
<dbReference type="InterPro" id="IPR001005">
    <property type="entry name" value="SANT/Myb"/>
</dbReference>
<keyword evidence="6" id="KW-0238">DNA-binding</keyword>
<dbReference type="Gene3D" id="1.10.10.60">
    <property type="entry name" value="Homeodomain-like"/>
    <property type="match status" value="1"/>
</dbReference>
<dbReference type="CDD" id="cd00167">
    <property type="entry name" value="SANT"/>
    <property type="match status" value="1"/>
</dbReference>
<keyword evidence="2" id="KW-0539">Nucleus</keyword>
<dbReference type="InterPro" id="IPR009057">
    <property type="entry name" value="Homeodomain-like_sf"/>
</dbReference>
<dbReference type="GO" id="GO:0000978">
    <property type="term" value="F:RNA polymerase II cis-regulatory region sequence-specific DNA binding"/>
    <property type="evidence" value="ECO:0000318"/>
    <property type="project" value="GO_Central"/>
</dbReference>
<evidence type="ECO:0000259" key="4">
    <source>
        <dbReference type="PROSITE" id="PS51294"/>
    </source>
</evidence>
<feature type="domain" description="Myb-like" evidence="3">
    <location>
        <begin position="117"/>
        <end position="144"/>
    </location>
</feature>
<dbReference type="InParanoid" id="A0A251RQP4"/>
<reference evidence="5" key="3">
    <citation type="submission" date="2020-06" db="EMBL/GenBank/DDBJ databases">
        <title>Helianthus annuus Genome sequencing and assembly Release 2.</title>
        <authorList>
            <person name="Gouzy J."/>
            <person name="Langlade N."/>
            <person name="Munos S."/>
        </authorList>
    </citation>
    <scope>NUCLEOTIDE SEQUENCE</scope>
    <source>
        <tissue evidence="5">Leaves</tissue>
    </source>
</reference>
<dbReference type="EMBL" id="MNCJ02000332">
    <property type="protein sequence ID" value="KAF5755493.1"/>
    <property type="molecule type" value="Genomic_DNA"/>
</dbReference>
<dbReference type="SUPFAM" id="SSF46689">
    <property type="entry name" value="Homeodomain-like"/>
    <property type="match status" value="1"/>
</dbReference>
<keyword evidence="7" id="KW-1185">Reference proteome</keyword>
<reference evidence="5 7" key="1">
    <citation type="journal article" date="2017" name="Nature">
        <title>The sunflower genome provides insights into oil metabolism, flowering and Asterid evolution.</title>
        <authorList>
            <person name="Badouin H."/>
            <person name="Gouzy J."/>
            <person name="Grassa C.J."/>
            <person name="Murat F."/>
            <person name="Staton S.E."/>
            <person name="Cottret L."/>
            <person name="Lelandais-Briere C."/>
            <person name="Owens G.L."/>
            <person name="Carrere S."/>
            <person name="Mayjonade B."/>
            <person name="Legrand L."/>
            <person name="Gill N."/>
            <person name="Kane N.C."/>
            <person name="Bowers J.E."/>
            <person name="Hubner S."/>
            <person name="Bellec A."/>
            <person name="Berard A."/>
            <person name="Berges H."/>
            <person name="Blanchet N."/>
            <person name="Boniface M.C."/>
            <person name="Brunel D."/>
            <person name="Catrice O."/>
            <person name="Chaidir N."/>
            <person name="Claudel C."/>
            <person name="Donnadieu C."/>
            <person name="Faraut T."/>
            <person name="Fievet G."/>
            <person name="Helmstetter N."/>
            <person name="King M."/>
            <person name="Knapp S.J."/>
            <person name="Lai Z."/>
            <person name="Le Paslier M.C."/>
            <person name="Lippi Y."/>
            <person name="Lorenzon L."/>
            <person name="Mandel J.R."/>
            <person name="Marage G."/>
            <person name="Marchand G."/>
            <person name="Marquand E."/>
            <person name="Bret-Mestries E."/>
            <person name="Morien E."/>
            <person name="Nambeesan S."/>
            <person name="Nguyen T."/>
            <person name="Pegot-Espagnet P."/>
            <person name="Pouilly N."/>
            <person name="Raftis F."/>
            <person name="Sallet E."/>
            <person name="Schiex T."/>
            <person name="Thomas J."/>
            <person name="Vandecasteele C."/>
            <person name="Vares D."/>
            <person name="Vear F."/>
            <person name="Vautrin S."/>
            <person name="Crespi M."/>
            <person name="Mangin B."/>
            <person name="Burke J.M."/>
            <person name="Salse J."/>
            <person name="Munos S."/>
            <person name="Vincourt P."/>
            <person name="Rieseberg L.H."/>
            <person name="Langlade N.B."/>
        </authorList>
    </citation>
    <scope>NUCLEOTIDE SEQUENCE [LARGE SCALE GENOMIC DNA]</scope>
    <source>
        <strain evidence="7">cv. SF193</strain>
        <tissue evidence="5">Leaves</tissue>
    </source>
</reference>
<dbReference type="EMBL" id="CM007906">
    <property type="protein sequence ID" value="OTF86580.1"/>
    <property type="molecule type" value="Genomic_DNA"/>
</dbReference>
<proteinExistence type="predicted"/>
<protein>
    <submittedName>
        <fullName evidence="6">Putative homeodomain-like protein</fullName>
    </submittedName>
    <submittedName>
        <fullName evidence="5">Transcription factor MYB family</fullName>
    </submittedName>
</protein>
<name>A0A251RQP4_HELAN</name>
<dbReference type="PROSITE" id="PS50090">
    <property type="entry name" value="MYB_LIKE"/>
    <property type="match status" value="1"/>
</dbReference>
<organism evidence="6 7">
    <name type="scientific">Helianthus annuus</name>
    <name type="common">Common sunflower</name>
    <dbReference type="NCBI Taxonomy" id="4232"/>
    <lineage>
        <taxon>Eukaryota</taxon>
        <taxon>Viridiplantae</taxon>
        <taxon>Streptophyta</taxon>
        <taxon>Embryophyta</taxon>
        <taxon>Tracheophyta</taxon>
        <taxon>Spermatophyta</taxon>
        <taxon>Magnoliopsida</taxon>
        <taxon>eudicotyledons</taxon>
        <taxon>Gunneridae</taxon>
        <taxon>Pentapetalae</taxon>
        <taxon>asterids</taxon>
        <taxon>campanulids</taxon>
        <taxon>Asterales</taxon>
        <taxon>Asteraceae</taxon>
        <taxon>Asteroideae</taxon>
        <taxon>Heliantheae alliance</taxon>
        <taxon>Heliantheae</taxon>
        <taxon>Helianthus</taxon>
    </lineage>
</organism>
<comment type="subcellular location">
    <subcellularLocation>
        <location evidence="1">Nucleus</location>
    </subcellularLocation>
</comment>
<dbReference type="Proteomes" id="UP000215914">
    <property type="component" value="Chromosome 17"/>
</dbReference>